<gene>
    <name evidence="4" type="ORF">HYC85_005697</name>
</gene>
<dbReference type="PANTHER" id="PTHR35705:SF1">
    <property type="entry name" value="WPP DOMAIN-INTERACTING TAIL-ANCHORED PROTEIN 1"/>
    <property type="match status" value="1"/>
</dbReference>
<comment type="caution">
    <text evidence="4">The sequence shown here is derived from an EMBL/GenBank/DDBJ whole genome shotgun (WGS) entry which is preliminary data.</text>
</comment>
<proteinExistence type="predicted"/>
<feature type="transmembrane region" description="Helical" evidence="3">
    <location>
        <begin position="283"/>
        <end position="301"/>
    </location>
</feature>
<name>A0A7J7I076_CAMSI</name>
<evidence type="ECO:0000256" key="2">
    <source>
        <dbReference type="SAM" id="MobiDB-lite"/>
    </source>
</evidence>
<keyword evidence="3" id="KW-0812">Transmembrane</keyword>
<evidence type="ECO:0000313" key="4">
    <source>
        <dbReference type="EMBL" id="KAF5958472.1"/>
    </source>
</evidence>
<dbReference type="EMBL" id="JACBKZ010000002">
    <property type="protein sequence ID" value="KAF5958472.1"/>
    <property type="molecule type" value="Genomic_DNA"/>
</dbReference>
<sequence>MQMSSADVSQQALHSKIHEMEKAIEDLKEKKSGAETRAESAEANCKLLTETNMKLNEDFDLLKGSASEKTDSLEKQLKESDIQLQHALASADASEEKQNMLYSTIHDMENLIEGLKSRISKAESRADSAEEKCIILSESNSDLNEELRFLRSRLGSLEASLHQSEENKMATVKDIGIRSKVITNLVMQLALERERLHKQISSLTKENKILLHQADKDSSKAMSHDGRGMTRTCGFLSMLSVVQLADTTPINVSVGEAESRPTDSAFKIETVRNIDARQLKFKYGLMAALSLAISALAAFLLQNPQSKF</sequence>
<dbReference type="PANTHER" id="PTHR35705">
    <property type="entry name" value="WPP DOMAIN-INTERACTING TAIL-ANCHORED PROTEIN 1"/>
    <property type="match status" value="1"/>
</dbReference>
<organism evidence="4 5">
    <name type="scientific">Camellia sinensis</name>
    <name type="common">Tea plant</name>
    <name type="synonym">Thea sinensis</name>
    <dbReference type="NCBI Taxonomy" id="4442"/>
    <lineage>
        <taxon>Eukaryota</taxon>
        <taxon>Viridiplantae</taxon>
        <taxon>Streptophyta</taxon>
        <taxon>Embryophyta</taxon>
        <taxon>Tracheophyta</taxon>
        <taxon>Spermatophyta</taxon>
        <taxon>Magnoliopsida</taxon>
        <taxon>eudicotyledons</taxon>
        <taxon>Gunneridae</taxon>
        <taxon>Pentapetalae</taxon>
        <taxon>asterids</taxon>
        <taxon>Ericales</taxon>
        <taxon>Theaceae</taxon>
        <taxon>Camellia</taxon>
    </lineage>
</organism>
<keyword evidence="5" id="KW-1185">Reference proteome</keyword>
<feature type="compositionally biased region" description="Polar residues" evidence="2">
    <location>
        <begin position="1"/>
        <end position="13"/>
    </location>
</feature>
<keyword evidence="1" id="KW-0175">Coiled coil</keyword>
<feature type="coiled-coil region" evidence="1">
    <location>
        <begin position="105"/>
        <end position="213"/>
    </location>
</feature>
<dbReference type="Proteomes" id="UP000593564">
    <property type="component" value="Unassembled WGS sequence"/>
</dbReference>
<reference evidence="4 5" key="2">
    <citation type="submission" date="2020-07" db="EMBL/GenBank/DDBJ databases">
        <title>Genome assembly of wild tea tree DASZ reveals pedigree and selection history of tea varieties.</title>
        <authorList>
            <person name="Zhang W."/>
        </authorList>
    </citation>
    <scope>NUCLEOTIDE SEQUENCE [LARGE SCALE GENOMIC DNA]</scope>
    <source>
        <strain evidence="5">cv. G240</strain>
        <tissue evidence="4">Leaf</tissue>
    </source>
</reference>
<keyword evidence="3" id="KW-0472">Membrane</keyword>
<protein>
    <submittedName>
        <fullName evidence="4">Uncharacterized protein</fullName>
    </submittedName>
</protein>
<dbReference type="SUPFAM" id="SSF57997">
    <property type="entry name" value="Tropomyosin"/>
    <property type="match status" value="1"/>
</dbReference>
<evidence type="ECO:0000256" key="1">
    <source>
        <dbReference type="SAM" id="Coils"/>
    </source>
</evidence>
<keyword evidence="3" id="KW-1133">Transmembrane helix</keyword>
<evidence type="ECO:0000256" key="3">
    <source>
        <dbReference type="SAM" id="Phobius"/>
    </source>
</evidence>
<reference evidence="5" key="1">
    <citation type="journal article" date="2020" name="Nat. Commun.">
        <title>Genome assembly of wild tea tree DASZ reveals pedigree and selection history of tea varieties.</title>
        <authorList>
            <person name="Zhang W."/>
            <person name="Zhang Y."/>
            <person name="Qiu H."/>
            <person name="Guo Y."/>
            <person name="Wan H."/>
            <person name="Zhang X."/>
            <person name="Scossa F."/>
            <person name="Alseekh S."/>
            <person name="Zhang Q."/>
            <person name="Wang P."/>
            <person name="Xu L."/>
            <person name="Schmidt M.H."/>
            <person name="Jia X."/>
            <person name="Li D."/>
            <person name="Zhu A."/>
            <person name="Guo F."/>
            <person name="Chen W."/>
            <person name="Ni D."/>
            <person name="Usadel B."/>
            <person name="Fernie A.R."/>
            <person name="Wen W."/>
        </authorList>
    </citation>
    <scope>NUCLEOTIDE SEQUENCE [LARGE SCALE GENOMIC DNA]</scope>
    <source>
        <strain evidence="5">cv. G240</strain>
    </source>
</reference>
<feature type="region of interest" description="Disordered" evidence="2">
    <location>
        <begin position="1"/>
        <end position="41"/>
    </location>
</feature>
<dbReference type="InterPro" id="IPR039976">
    <property type="entry name" value="WIT1/WIT2"/>
</dbReference>
<feature type="compositionally biased region" description="Basic and acidic residues" evidence="2">
    <location>
        <begin position="16"/>
        <end position="40"/>
    </location>
</feature>
<evidence type="ECO:0000313" key="5">
    <source>
        <dbReference type="Proteomes" id="UP000593564"/>
    </source>
</evidence>
<accession>A0A7J7I076</accession>
<dbReference type="AlphaFoldDB" id="A0A7J7I076"/>